<organism evidence="1 2">
    <name type="scientific">Arthrobacter globiformis (strain ATCC 8010 / DSM 20124 / JCM 1332 / NBRC 12137 / NCIMB 8907 / NRRL B-2979 / 168)</name>
    <dbReference type="NCBI Taxonomy" id="1077972"/>
    <lineage>
        <taxon>Bacteria</taxon>
        <taxon>Bacillati</taxon>
        <taxon>Actinomycetota</taxon>
        <taxon>Actinomycetes</taxon>
        <taxon>Micrococcales</taxon>
        <taxon>Micrococcaceae</taxon>
        <taxon>Arthrobacter</taxon>
    </lineage>
</organism>
<sequence>MNAAPYGIVHFFAGGTKDQYDASIAAVHPGEGRLPDGQIFHAAGASEGGWTIMAVHESRESWEKFRDGILLPRMQQGIEGGFTSPPEETVIDLYKVMP</sequence>
<proteinExistence type="predicted"/>
<dbReference type="AlphaFoldDB" id="H0QNB4"/>
<evidence type="ECO:0000313" key="2">
    <source>
        <dbReference type="Proteomes" id="UP000003828"/>
    </source>
</evidence>
<dbReference type="EMBL" id="BAEG01000064">
    <property type="protein sequence ID" value="GAB14315.1"/>
    <property type="molecule type" value="Genomic_DNA"/>
</dbReference>
<name>H0QNB4_ARTG1</name>
<protein>
    <recommendedName>
        <fullName evidence="3">ABM domain-containing protein</fullName>
    </recommendedName>
</protein>
<accession>H0QNB4</accession>
<dbReference type="OrthoDB" id="1550900at2"/>
<gene>
    <name evidence="1" type="ORF">ARGLB_064_00770</name>
</gene>
<evidence type="ECO:0008006" key="3">
    <source>
        <dbReference type="Google" id="ProtNLM"/>
    </source>
</evidence>
<comment type="caution">
    <text evidence="1">The sequence shown here is derived from an EMBL/GenBank/DDBJ whole genome shotgun (WGS) entry which is preliminary data.</text>
</comment>
<dbReference type="Proteomes" id="UP000003828">
    <property type="component" value="Unassembled WGS sequence"/>
</dbReference>
<dbReference type="RefSeq" id="WP_003802618.1">
    <property type="nucleotide sequence ID" value="NZ_BAEG01000064.1"/>
</dbReference>
<reference evidence="1 2" key="1">
    <citation type="submission" date="2011-12" db="EMBL/GenBank/DDBJ databases">
        <title>Whole genome shotgun sequence of Arthrobacter globiformis NBRC 12137.</title>
        <authorList>
            <person name="Miyazawa S."/>
            <person name="Hosoyama A."/>
            <person name="Tsuchikane K."/>
            <person name="Katsumata H."/>
            <person name="Yamazaki S."/>
            <person name="Fujita N."/>
        </authorList>
    </citation>
    <scope>NUCLEOTIDE SEQUENCE [LARGE SCALE GENOMIC DNA]</scope>
    <source>
        <strain evidence="1 2">NBRC 12137</strain>
    </source>
</reference>
<evidence type="ECO:0000313" key="1">
    <source>
        <dbReference type="EMBL" id="GAB14315.1"/>
    </source>
</evidence>
<keyword evidence="2" id="KW-1185">Reference proteome</keyword>